<dbReference type="PROSITE" id="PS50109">
    <property type="entry name" value="HIS_KIN"/>
    <property type="match status" value="1"/>
</dbReference>
<dbReference type="InterPro" id="IPR004358">
    <property type="entry name" value="Sig_transdc_His_kin-like_C"/>
</dbReference>
<evidence type="ECO:0000313" key="12">
    <source>
        <dbReference type="EMBL" id="MSU08003.1"/>
    </source>
</evidence>
<keyword evidence="4 8" id="KW-0597">Phosphoprotein</keyword>
<feature type="modified residue" description="4-aspartylphosphate" evidence="8">
    <location>
        <position position="784"/>
    </location>
</feature>
<evidence type="ECO:0000256" key="8">
    <source>
        <dbReference type="PROSITE-ProRule" id="PRU00169"/>
    </source>
</evidence>
<dbReference type="SUPFAM" id="SSF52172">
    <property type="entry name" value="CheY-like"/>
    <property type="match status" value="2"/>
</dbReference>
<reference evidence="12 13" key="1">
    <citation type="submission" date="2019-08" db="EMBL/GenBank/DDBJ databases">
        <title>In-depth cultivation of the pig gut microbiome towards novel bacterial diversity and tailored functional studies.</title>
        <authorList>
            <person name="Wylensek D."/>
            <person name="Hitch T.C.A."/>
            <person name="Clavel T."/>
        </authorList>
    </citation>
    <scope>NUCLEOTIDE SEQUENCE [LARGE SCALE GENOMIC DNA]</scope>
    <source>
        <strain evidence="12 13">WCA-693-APC-5D-A</strain>
    </source>
</reference>
<keyword evidence="5" id="KW-0418">Kinase</keyword>
<evidence type="ECO:0000256" key="3">
    <source>
        <dbReference type="ARBA" id="ARBA00012438"/>
    </source>
</evidence>
<evidence type="ECO:0000256" key="9">
    <source>
        <dbReference type="SAM" id="Phobius"/>
    </source>
</evidence>
<dbReference type="PROSITE" id="PS50110">
    <property type="entry name" value="RESPONSE_REGULATORY"/>
    <property type="match status" value="2"/>
</dbReference>
<dbReference type="SMART" id="SM00388">
    <property type="entry name" value="HisKA"/>
    <property type="match status" value="1"/>
</dbReference>
<dbReference type="PRINTS" id="PR00344">
    <property type="entry name" value="BCTRLSENSOR"/>
</dbReference>
<evidence type="ECO:0000256" key="7">
    <source>
        <dbReference type="ARBA" id="ARBA00074306"/>
    </source>
</evidence>
<evidence type="ECO:0000259" key="10">
    <source>
        <dbReference type="PROSITE" id="PS50109"/>
    </source>
</evidence>
<dbReference type="InterPro" id="IPR005467">
    <property type="entry name" value="His_kinase_dom"/>
</dbReference>
<keyword evidence="5" id="KW-0808">Transferase</keyword>
<dbReference type="SUPFAM" id="SSF55874">
    <property type="entry name" value="ATPase domain of HSP90 chaperone/DNA topoisomerase II/histidine kinase"/>
    <property type="match status" value="1"/>
</dbReference>
<dbReference type="Pfam" id="PF00512">
    <property type="entry name" value="HisKA"/>
    <property type="match status" value="1"/>
</dbReference>
<dbReference type="InterPro" id="IPR003661">
    <property type="entry name" value="HisK_dim/P_dom"/>
</dbReference>
<feature type="domain" description="Histidine kinase" evidence="10">
    <location>
        <begin position="347"/>
        <end position="571"/>
    </location>
</feature>
<dbReference type="PANTHER" id="PTHR45339:SF1">
    <property type="entry name" value="HYBRID SIGNAL TRANSDUCTION HISTIDINE KINASE J"/>
    <property type="match status" value="1"/>
</dbReference>
<evidence type="ECO:0000256" key="2">
    <source>
        <dbReference type="ARBA" id="ARBA00006402"/>
    </source>
</evidence>
<dbReference type="CDD" id="cd00082">
    <property type="entry name" value="HisKA"/>
    <property type="match status" value="1"/>
</dbReference>
<evidence type="ECO:0000256" key="6">
    <source>
        <dbReference type="ARBA" id="ARBA00023012"/>
    </source>
</evidence>
<evidence type="ECO:0000313" key="13">
    <source>
        <dbReference type="Proteomes" id="UP000433181"/>
    </source>
</evidence>
<dbReference type="InterPro" id="IPR036097">
    <property type="entry name" value="HisK_dim/P_sf"/>
</dbReference>
<feature type="transmembrane region" description="Helical" evidence="9">
    <location>
        <begin position="279"/>
        <end position="301"/>
    </location>
</feature>
<dbReference type="SMART" id="SM00448">
    <property type="entry name" value="REC"/>
    <property type="match status" value="2"/>
</dbReference>
<evidence type="ECO:0000256" key="5">
    <source>
        <dbReference type="ARBA" id="ARBA00022777"/>
    </source>
</evidence>
<evidence type="ECO:0000259" key="11">
    <source>
        <dbReference type="PROSITE" id="PS50110"/>
    </source>
</evidence>
<keyword evidence="9" id="KW-0472">Membrane</keyword>
<evidence type="ECO:0000256" key="4">
    <source>
        <dbReference type="ARBA" id="ARBA00022553"/>
    </source>
</evidence>
<comment type="catalytic activity">
    <reaction evidence="1">
        <text>ATP + protein L-histidine = ADP + protein N-phospho-L-histidine.</text>
        <dbReference type="EC" id="2.7.13.3"/>
    </reaction>
</comment>
<dbReference type="PANTHER" id="PTHR45339">
    <property type="entry name" value="HYBRID SIGNAL TRANSDUCTION HISTIDINE KINASE J"/>
    <property type="match status" value="1"/>
</dbReference>
<dbReference type="CDD" id="cd17546">
    <property type="entry name" value="REC_hyHK_CKI1_RcsC-like"/>
    <property type="match status" value="2"/>
</dbReference>
<feature type="domain" description="Response regulatory" evidence="11">
    <location>
        <begin position="732"/>
        <end position="853"/>
    </location>
</feature>
<feature type="modified residue" description="4-aspartylphosphate" evidence="8">
    <location>
        <position position="642"/>
    </location>
</feature>
<dbReference type="InterPro" id="IPR011006">
    <property type="entry name" value="CheY-like_superfamily"/>
</dbReference>
<dbReference type="FunFam" id="3.30.565.10:FF:000010">
    <property type="entry name" value="Sensor histidine kinase RcsC"/>
    <property type="match status" value="1"/>
</dbReference>
<sequence>MLAFALIGGVVHLRSFMMEQMVNERSAQLEELIGQIRLNLRYGIAAHWNVVSGLDEALHRKHYASSRELLAGISDLEGQFCLDLYGSRIMLLESTGTVYTRDGDMGIWDDIKFVSGGNSRYIFVTDTSSVKGTYLAFAQKLEQPIVTDNGRVITHLILLKDIASVKKYYSTESFGGHAATYIIQKNGTLAYYDADEDDIIGARNIYKALGEAEYVRGRNFAQVRESLAENGIATANIMLNGTEYYYCLTRMKDYDLTVMMLIPAEYVAISTRSMMESTFQAQMAFTIILLLLLVLAVASVVKVQRSRQLVKVEQEANHELNRLRIAAEDALHVAEAANKSKSVFLSNMSHDIRTPMNAVIGFATLALTNLEQQDKVKDYLSKILSASNHLLSLINDILDMSRIESGKIQLDEMEANLSDMLHDIKDIIGGQVQAKSLELYMDVIDVADEDVYCDRTRLNQVLLNLLSNAIKFTPPGGTVSVRIAQLHGAAEGKGMYEIRVKDNGIGMSQEFAAKIFEPFERERTSTVSKIQGTGLGMAITKNIIDMMGGTIEVITEQDKGTEFVIRLEMRLRSAKKTSFRIQELEGLKALVVDDDFNTCDSVTKMLVKVGMRSEWTMFGKEAVLRARQSIELDDAFHVYILDWRLPDLNGVEVARQIRALGDDTPIIIMTAYDWNDIEEEARAAGVTAFCAKPMFMSDLRDSLLTALGQQREKQQAADVMARGSQVSYEGKRLLLAEDNEMNREIACEILGDYGLLVETAENGAKAVEMVAKSQPGYYDMVLMDIQMPVLNGHDATVRIRQLPDKALACIPIVAMTANAFDEDRKEAEKHGMNGFISKPINMKEVMEALSSFLR</sequence>
<dbReference type="SMART" id="SM00387">
    <property type="entry name" value="HATPase_c"/>
    <property type="match status" value="1"/>
</dbReference>
<dbReference type="Gene3D" id="1.10.287.130">
    <property type="match status" value="1"/>
</dbReference>
<dbReference type="Proteomes" id="UP000433181">
    <property type="component" value="Unassembled WGS sequence"/>
</dbReference>
<proteinExistence type="inferred from homology"/>
<keyword evidence="6" id="KW-0902">Two-component regulatory system</keyword>
<keyword evidence="13" id="KW-1185">Reference proteome</keyword>
<protein>
    <recommendedName>
        <fullName evidence="7">Circadian input-output histidine kinase CikA</fullName>
        <ecNumber evidence="3">2.7.13.3</ecNumber>
    </recommendedName>
</protein>
<dbReference type="EMBL" id="VUNR01000004">
    <property type="protein sequence ID" value="MSU08003.1"/>
    <property type="molecule type" value="Genomic_DNA"/>
</dbReference>
<keyword evidence="9" id="KW-0812">Transmembrane</keyword>
<comment type="caution">
    <text evidence="12">The sequence shown here is derived from an EMBL/GenBank/DDBJ whole genome shotgun (WGS) entry which is preliminary data.</text>
</comment>
<gene>
    <name evidence="12" type="ORF">FYJ84_03230</name>
</gene>
<dbReference type="GO" id="GO:0000155">
    <property type="term" value="F:phosphorelay sensor kinase activity"/>
    <property type="evidence" value="ECO:0007669"/>
    <property type="project" value="InterPro"/>
</dbReference>
<dbReference type="EC" id="2.7.13.3" evidence="3"/>
<dbReference type="CDD" id="cd00075">
    <property type="entry name" value="HATPase"/>
    <property type="match status" value="1"/>
</dbReference>
<name>A0A6I2U919_9FIRM</name>
<comment type="similarity">
    <text evidence="2">In the N-terminal section; belongs to the phytochrome family.</text>
</comment>
<dbReference type="InterPro" id="IPR036890">
    <property type="entry name" value="HATPase_C_sf"/>
</dbReference>
<dbReference type="InterPro" id="IPR003594">
    <property type="entry name" value="HATPase_dom"/>
</dbReference>
<dbReference type="InterPro" id="IPR001789">
    <property type="entry name" value="Sig_transdc_resp-reg_receiver"/>
</dbReference>
<dbReference type="Gene3D" id="3.40.50.2300">
    <property type="match status" value="2"/>
</dbReference>
<evidence type="ECO:0000256" key="1">
    <source>
        <dbReference type="ARBA" id="ARBA00000085"/>
    </source>
</evidence>
<dbReference type="SUPFAM" id="SSF47384">
    <property type="entry name" value="Homodimeric domain of signal transducing histidine kinase"/>
    <property type="match status" value="1"/>
</dbReference>
<feature type="domain" description="Response regulatory" evidence="11">
    <location>
        <begin position="588"/>
        <end position="707"/>
    </location>
</feature>
<dbReference type="Pfam" id="PF02518">
    <property type="entry name" value="HATPase_c"/>
    <property type="match status" value="1"/>
</dbReference>
<accession>A0A6I2U919</accession>
<keyword evidence="9" id="KW-1133">Transmembrane helix</keyword>
<organism evidence="12 13">
    <name type="scientific">Anaerovibrio slackiae</name>
    <dbReference type="NCBI Taxonomy" id="2652309"/>
    <lineage>
        <taxon>Bacteria</taxon>
        <taxon>Bacillati</taxon>
        <taxon>Bacillota</taxon>
        <taxon>Negativicutes</taxon>
        <taxon>Selenomonadales</taxon>
        <taxon>Selenomonadaceae</taxon>
        <taxon>Anaerovibrio</taxon>
    </lineage>
</organism>
<dbReference type="Pfam" id="PF00072">
    <property type="entry name" value="Response_reg"/>
    <property type="match status" value="2"/>
</dbReference>
<dbReference type="Gene3D" id="3.30.565.10">
    <property type="entry name" value="Histidine kinase-like ATPase, C-terminal domain"/>
    <property type="match status" value="1"/>
</dbReference>
<dbReference type="AlphaFoldDB" id="A0A6I2U919"/>